<reference evidence="3" key="1">
    <citation type="submission" date="2014-11" db="EMBL/GenBank/DDBJ databases">
        <authorList>
            <person name="Otto D Thomas"/>
            <person name="Naeem Raeece"/>
        </authorList>
    </citation>
    <scope>NUCLEOTIDE SEQUENCE</scope>
</reference>
<dbReference type="Pfam" id="PF03171">
    <property type="entry name" value="2OG-FeII_Oxy"/>
    <property type="match status" value="1"/>
</dbReference>
<keyword evidence="1" id="KW-0408">Iron</keyword>
<dbReference type="PhylomeDB" id="A0A0G4G001"/>
<keyword evidence="1" id="KW-0560">Oxidoreductase</keyword>
<dbReference type="SUPFAM" id="SSF51197">
    <property type="entry name" value="Clavaminate synthase-like"/>
    <property type="match status" value="1"/>
</dbReference>
<dbReference type="InterPro" id="IPR044861">
    <property type="entry name" value="IPNS-like_FE2OG_OXY"/>
</dbReference>
<dbReference type="PRINTS" id="PR00682">
    <property type="entry name" value="IPNSYNTHASE"/>
</dbReference>
<dbReference type="AlphaFoldDB" id="A0A0G4G001"/>
<dbReference type="EMBL" id="CDMZ01000772">
    <property type="protein sequence ID" value="CEM21131.1"/>
    <property type="molecule type" value="Genomic_DNA"/>
</dbReference>
<dbReference type="GO" id="GO:0046872">
    <property type="term" value="F:metal ion binding"/>
    <property type="evidence" value="ECO:0007669"/>
    <property type="project" value="UniProtKB-KW"/>
</dbReference>
<evidence type="ECO:0000313" key="3">
    <source>
        <dbReference type="EMBL" id="CEM21131.1"/>
    </source>
</evidence>
<evidence type="ECO:0000256" key="1">
    <source>
        <dbReference type="RuleBase" id="RU003682"/>
    </source>
</evidence>
<organism evidence="3">
    <name type="scientific">Chromera velia CCMP2878</name>
    <dbReference type="NCBI Taxonomy" id="1169474"/>
    <lineage>
        <taxon>Eukaryota</taxon>
        <taxon>Sar</taxon>
        <taxon>Alveolata</taxon>
        <taxon>Colpodellida</taxon>
        <taxon>Chromeraceae</taxon>
        <taxon>Chromera</taxon>
    </lineage>
</organism>
<feature type="domain" description="Fe2OG dioxygenase" evidence="2">
    <location>
        <begin position="172"/>
        <end position="274"/>
    </location>
</feature>
<dbReference type="VEuPathDB" id="CryptoDB:Cvel_3979"/>
<dbReference type="InterPro" id="IPR050231">
    <property type="entry name" value="Iron_ascorbate_oxido_reductase"/>
</dbReference>
<dbReference type="InterPro" id="IPR005123">
    <property type="entry name" value="Oxoglu/Fe-dep_dioxygenase_dom"/>
</dbReference>
<sequence>MAIPVVDFTPFSQDSDFSDKERLETARRLGEAFESTGFAVVVGHGVPPSTSTALRLAAQQFFSKDLAHKRRLIQECEGATAGGGYGVSAYAYMEESGAQLLGDFNKPKDSCESLTYRYVGDESSKARMLPELRAPLVDFEASVEPFRHRLLRACEIALGLPVSYLSSKCDSRCEGIRLAFYPNAQPTHPDQMRYGAHVDSYGLALVQLDGQNPGGLQVLIDENWTEVPFIPDSFVINVGALLSRWTSGTWKAAVHRVAFRPGPRLSIVSGAIKPREDVIIERMPSALPSLLLHQSGKPYADILVRDFIRERVALHRSDYLELRKVKECDATSKQVLAEKIQTYVV</sequence>
<comment type="similarity">
    <text evidence="1">Belongs to the iron/ascorbate-dependent oxidoreductase family.</text>
</comment>
<protein>
    <recommendedName>
        <fullName evidence="2">Fe2OG dioxygenase domain-containing protein</fullName>
    </recommendedName>
</protein>
<keyword evidence="1" id="KW-0479">Metal-binding</keyword>
<dbReference type="Pfam" id="PF14226">
    <property type="entry name" value="DIOX_N"/>
    <property type="match status" value="1"/>
</dbReference>
<dbReference type="InterPro" id="IPR027443">
    <property type="entry name" value="IPNS-like_sf"/>
</dbReference>
<evidence type="ECO:0000259" key="2">
    <source>
        <dbReference type="PROSITE" id="PS51471"/>
    </source>
</evidence>
<proteinExistence type="inferred from homology"/>
<dbReference type="InterPro" id="IPR026992">
    <property type="entry name" value="DIOX_N"/>
</dbReference>
<dbReference type="GO" id="GO:0016491">
    <property type="term" value="F:oxidoreductase activity"/>
    <property type="evidence" value="ECO:0007669"/>
    <property type="project" value="UniProtKB-KW"/>
</dbReference>
<dbReference type="PROSITE" id="PS51471">
    <property type="entry name" value="FE2OG_OXY"/>
    <property type="match status" value="1"/>
</dbReference>
<accession>A0A0G4G001</accession>
<gene>
    <name evidence="3" type="ORF">Cvel_3979</name>
</gene>
<dbReference type="Gene3D" id="2.60.120.330">
    <property type="entry name" value="B-lactam Antibiotic, Isopenicillin N Synthase, Chain"/>
    <property type="match status" value="1"/>
</dbReference>
<dbReference type="PANTHER" id="PTHR47990">
    <property type="entry name" value="2-OXOGLUTARATE (2OG) AND FE(II)-DEPENDENT OXYGENASE SUPERFAMILY PROTEIN-RELATED"/>
    <property type="match status" value="1"/>
</dbReference>
<name>A0A0G4G001_9ALVE</name>